<evidence type="ECO:0000313" key="1">
    <source>
        <dbReference type="EMBL" id="JAD54614.1"/>
    </source>
</evidence>
<proteinExistence type="predicted"/>
<sequence length="28" mass="3221">MESRLKDPAACKISPLHFRQIQHVTTNV</sequence>
<dbReference type="AlphaFoldDB" id="A0A0A9ASD5"/>
<organism evidence="1">
    <name type="scientific">Arundo donax</name>
    <name type="common">Giant reed</name>
    <name type="synonym">Donax arundinaceus</name>
    <dbReference type="NCBI Taxonomy" id="35708"/>
    <lineage>
        <taxon>Eukaryota</taxon>
        <taxon>Viridiplantae</taxon>
        <taxon>Streptophyta</taxon>
        <taxon>Embryophyta</taxon>
        <taxon>Tracheophyta</taxon>
        <taxon>Spermatophyta</taxon>
        <taxon>Magnoliopsida</taxon>
        <taxon>Liliopsida</taxon>
        <taxon>Poales</taxon>
        <taxon>Poaceae</taxon>
        <taxon>PACMAD clade</taxon>
        <taxon>Arundinoideae</taxon>
        <taxon>Arundineae</taxon>
        <taxon>Arundo</taxon>
    </lineage>
</organism>
<name>A0A0A9ASD5_ARUDO</name>
<accession>A0A0A9ASD5</accession>
<reference evidence="1" key="1">
    <citation type="submission" date="2014-09" db="EMBL/GenBank/DDBJ databases">
        <authorList>
            <person name="Magalhaes I.L.F."/>
            <person name="Oliveira U."/>
            <person name="Santos F.R."/>
            <person name="Vidigal T.H.D.A."/>
            <person name="Brescovit A.D."/>
            <person name="Santos A.J."/>
        </authorList>
    </citation>
    <scope>NUCLEOTIDE SEQUENCE</scope>
    <source>
        <tissue evidence="1">Shoot tissue taken approximately 20 cm above the soil surface</tissue>
    </source>
</reference>
<dbReference type="EMBL" id="GBRH01243281">
    <property type="protein sequence ID" value="JAD54614.1"/>
    <property type="molecule type" value="Transcribed_RNA"/>
</dbReference>
<reference evidence="1" key="2">
    <citation type="journal article" date="2015" name="Data Brief">
        <title>Shoot transcriptome of the giant reed, Arundo donax.</title>
        <authorList>
            <person name="Barrero R.A."/>
            <person name="Guerrero F.D."/>
            <person name="Moolhuijzen P."/>
            <person name="Goolsby J.A."/>
            <person name="Tidwell J."/>
            <person name="Bellgard S.E."/>
            <person name="Bellgard M.I."/>
        </authorList>
    </citation>
    <scope>NUCLEOTIDE SEQUENCE</scope>
    <source>
        <tissue evidence="1">Shoot tissue taken approximately 20 cm above the soil surface</tissue>
    </source>
</reference>
<protein>
    <submittedName>
        <fullName evidence="1">Uncharacterized protein</fullName>
    </submittedName>
</protein>